<comment type="caution">
    <text evidence="1">The sequence shown here is derived from an EMBL/GenBank/DDBJ whole genome shotgun (WGS) entry which is preliminary data.</text>
</comment>
<protein>
    <submittedName>
        <fullName evidence="1">Uncharacterized protein</fullName>
    </submittedName>
</protein>
<dbReference type="Proteomes" id="UP000335636">
    <property type="component" value="Unassembled WGS sequence"/>
</dbReference>
<gene>
    <name evidence="1" type="ORF">MONAX_5E042665</name>
</gene>
<reference evidence="1" key="1">
    <citation type="submission" date="2019-04" db="EMBL/GenBank/DDBJ databases">
        <authorList>
            <person name="Alioto T."/>
            <person name="Alioto T."/>
        </authorList>
    </citation>
    <scope>NUCLEOTIDE SEQUENCE [LARGE SCALE GENOMIC DNA]</scope>
</reference>
<accession>A0A5E4AM37</accession>
<keyword evidence="2" id="KW-1185">Reference proteome</keyword>
<sequence length="68" mass="8079">MEETKTQEDLKVVQDRPYRHLTSTHIPLVYRPQLRQTPHRVPFRRRIMRVPESKSGVAFLVCPVIVKN</sequence>
<evidence type="ECO:0000313" key="2">
    <source>
        <dbReference type="Proteomes" id="UP000335636"/>
    </source>
</evidence>
<organism evidence="1 2">
    <name type="scientific">Marmota monax</name>
    <name type="common">Woodchuck</name>
    <dbReference type="NCBI Taxonomy" id="9995"/>
    <lineage>
        <taxon>Eukaryota</taxon>
        <taxon>Metazoa</taxon>
        <taxon>Chordata</taxon>
        <taxon>Craniata</taxon>
        <taxon>Vertebrata</taxon>
        <taxon>Euteleostomi</taxon>
        <taxon>Mammalia</taxon>
        <taxon>Eutheria</taxon>
        <taxon>Euarchontoglires</taxon>
        <taxon>Glires</taxon>
        <taxon>Rodentia</taxon>
        <taxon>Sciuromorpha</taxon>
        <taxon>Sciuridae</taxon>
        <taxon>Xerinae</taxon>
        <taxon>Marmotini</taxon>
        <taxon>Marmota</taxon>
    </lineage>
</organism>
<proteinExistence type="predicted"/>
<dbReference type="AlphaFoldDB" id="A0A5E4AM37"/>
<name>A0A5E4AM37_MARMO</name>
<evidence type="ECO:0000313" key="1">
    <source>
        <dbReference type="EMBL" id="VTJ58467.1"/>
    </source>
</evidence>
<dbReference type="EMBL" id="CABDUW010000103">
    <property type="protein sequence ID" value="VTJ58467.1"/>
    <property type="molecule type" value="Genomic_DNA"/>
</dbReference>